<evidence type="ECO:0000313" key="2">
    <source>
        <dbReference type="Proteomes" id="UP000270094"/>
    </source>
</evidence>
<name>A0A3P7JEF9_STRVU</name>
<dbReference type="EMBL" id="UYYB01126607">
    <property type="protein sequence ID" value="VDM83970.1"/>
    <property type="molecule type" value="Genomic_DNA"/>
</dbReference>
<protein>
    <submittedName>
        <fullName evidence="1">Uncharacterized protein</fullName>
    </submittedName>
</protein>
<gene>
    <name evidence="1" type="ORF">SVUK_LOCUS18968</name>
</gene>
<reference evidence="1 2" key="1">
    <citation type="submission" date="2018-11" db="EMBL/GenBank/DDBJ databases">
        <authorList>
            <consortium name="Pathogen Informatics"/>
        </authorList>
    </citation>
    <scope>NUCLEOTIDE SEQUENCE [LARGE SCALE GENOMIC DNA]</scope>
</reference>
<evidence type="ECO:0000313" key="1">
    <source>
        <dbReference type="EMBL" id="VDM83970.1"/>
    </source>
</evidence>
<proteinExistence type="predicted"/>
<accession>A0A3P7JEF9</accession>
<dbReference type="Proteomes" id="UP000270094">
    <property type="component" value="Unassembled WGS sequence"/>
</dbReference>
<dbReference type="AlphaFoldDB" id="A0A3P7JEF9"/>
<keyword evidence="2" id="KW-1185">Reference proteome</keyword>
<organism evidence="1 2">
    <name type="scientific">Strongylus vulgaris</name>
    <name type="common">Blood worm</name>
    <dbReference type="NCBI Taxonomy" id="40348"/>
    <lineage>
        <taxon>Eukaryota</taxon>
        <taxon>Metazoa</taxon>
        <taxon>Ecdysozoa</taxon>
        <taxon>Nematoda</taxon>
        <taxon>Chromadorea</taxon>
        <taxon>Rhabditida</taxon>
        <taxon>Rhabditina</taxon>
        <taxon>Rhabditomorpha</taxon>
        <taxon>Strongyloidea</taxon>
        <taxon>Strongylidae</taxon>
        <taxon>Strongylus</taxon>
    </lineage>
</organism>
<sequence>MSKTRFYVFFPYFVAVATITRRIAANPLSRLRRVSALAGIAAPGGACGRRAGGAPCIASTKGPRRELYRILSPIHSLSCDTSRKFVYVLRTILTFILFLDFLKNKIHEASYFFLELFDYRQTQIINILISKFTSYPCSSF</sequence>